<dbReference type="InterPro" id="IPR001509">
    <property type="entry name" value="Epimerase_deHydtase"/>
</dbReference>
<dbReference type="SUPFAM" id="SSF51735">
    <property type="entry name" value="NAD(P)-binding Rossmann-fold domains"/>
    <property type="match status" value="1"/>
</dbReference>
<dbReference type="RefSeq" id="WP_068564294.1">
    <property type="nucleotide sequence ID" value="NZ_FNLF01000002.1"/>
</dbReference>
<dbReference type="OrthoDB" id="7941246at2"/>
<dbReference type="GO" id="GO:0005737">
    <property type="term" value="C:cytoplasm"/>
    <property type="evidence" value="ECO:0007669"/>
    <property type="project" value="TreeGrafter"/>
</dbReference>
<dbReference type="InterPro" id="IPR036291">
    <property type="entry name" value="NAD(P)-bd_dom_sf"/>
</dbReference>
<keyword evidence="3" id="KW-1185">Reference proteome</keyword>
<dbReference type="Proteomes" id="UP000183053">
    <property type="component" value="Unassembled WGS sequence"/>
</dbReference>
<reference evidence="3" key="1">
    <citation type="submission" date="2016-10" db="EMBL/GenBank/DDBJ databases">
        <authorList>
            <person name="Varghese N."/>
            <person name="Submissions S."/>
        </authorList>
    </citation>
    <scope>NUCLEOTIDE SEQUENCE [LARGE SCALE GENOMIC DNA]</scope>
    <source>
        <strain evidence="3">DSM 44142</strain>
    </source>
</reference>
<feature type="domain" description="NAD-dependent epimerase/dehydratase" evidence="1">
    <location>
        <begin position="4"/>
        <end position="211"/>
    </location>
</feature>
<dbReference type="PANTHER" id="PTHR48079">
    <property type="entry name" value="PROTEIN YEEZ"/>
    <property type="match status" value="1"/>
</dbReference>
<dbReference type="STRING" id="47312.SAMN04489765_4165"/>
<dbReference type="AlphaFoldDB" id="A0A1H1HG83"/>
<name>A0A1H1HG83_9ACTN</name>
<proteinExistence type="predicted"/>
<protein>
    <submittedName>
        <fullName evidence="2">Nucleoside-diphosphate-sugar epimerase</fullName>
    </submittedName>
</protein>
<sequence>MRLLVLGGTAFLSREVAVAALWAGHEVVCAARGASGCVPDGAQLVRWDRSSGPVPSALSDGAFDAVVDVAGTPTWVRSAVAALPAAHWVFVSTISVYADSATPGGTPATLPLLNAAETDLDPISSAEAYGATKVACEAIVRARYPGAVVVRPGLIVGPGDPTGRFSYWPARLAPLADGDRVLAPGAPDARVQVIDVRDLAQWLVLLAERRTAGTFDAVAAATPMRAFLDQTAAGVGVAPKWCWATDDFLSGHGVQPWTGPRSLPLWLPRPAYGGMLDHDASFSAAAGLRARSLVDTARDTAAWLRGNPAAVVTGISRDEERDLLDGLCGSVAGRAPSE</sequence>
<organism evidence="2 3">
    <name type="scientific">Tsukamurella pulmonis</name>
    <dbReference type="NCBI Taxonomy" id="47312"/>
    <lineage>
        <taxon>Bacteria</taxon>
        <taxon>Bacillati</taxon>
        <taxon>Actinomycetota</taxon>
        <taxon>Actinomycetes</taxon>
        <taxon>Mycobacteriales</taxon>
        <taxon>Tsukamurellaceae</taxon>
        <taxon>Tsukamurella</taxon>
    </lineage>
</organism>
<dbReference type="Pfam" id="PF01370">
    <property type="entry name" value="Epimerase"/>
    <property type="match status" value="1"/>
</dbReference>
<dbReference type="InterPro" id="IPR051783">
    <property type="entry name" value="NAD(P)-dependent_oxidoreduct"/>
</dbReference>
<dbReference type="GO" id="GO:0004029">
    <property type="term" value="F:aldehyde dehydrogenase (NAD+) activity"/>
    <property type="evidence" value="ECO:0007669"/>
    <property type="project" value="TreeGrafter"/>
</dbReference>
<evidence type="ECO:0000259" key="1">
    <source>
        <dbReference type="Pfam" id="PF01370"/>
    </source>
</evidence>
<dbReference type="Gene3D" id="3.40.50.720">
    <property type="entry name" value="NAD(P)-binding Rossmann-like Domain"/>
    <property type="match status" value="1"/>
</dbReference>
<evidence type="ECO:0000313" key="2">
    <source>
        <dbReference type="EMBL" id="SDR24464.1"/>
    </source>
</evidence>
<evidence type="ECO:0000313" key="3">
    <source>
        <dbReference type="Proteomes" id="UP000183053"/>
    </source>
</evidence>
<gene>
    <name evidence="2" type="ORF">SAMN04489765_4165</name>
</gene>
<dbReference type="PANTHER" id="PTHR48079:SF6">
    <property type="entry name" value="NAD(P)-BINDING DOMAIN-CONTAINING PROTEIN-RELATED"/>
    <property type="match status" value="1"/>
</dbReference>
<accession>A0A1H1HG83</accession>
<dbReference type="EMBL" id="FNLF01000002">
    <property type="protein sequence ID" value="SDR24464.1"/>
    <property type="molecule type" value="Genomic_DNA"/>
</dbReference>